<keyword evidence="3" id="KW-1185">Reference proteome</keyword>
<evidence type="ECO:0000313" key="2">
    <source>
        <dbReference type="EMBL" id="KAJ8878658.1"/>
    </source>
</evidence>
<comment type="caution">
    <text evidence="2">The sequence shown here is derived from an EMBL/GenBank/DDBJ whole genome shotgun (WGS) entry which is preliminary data.</text>
</comment>
<feature type="region of interest" description="Disordered" evidence="1">
    <location>
        <begin position="1"/>
        <end position="30"/>
    </location>
</feature>
<sequence length="93" mass="10376">MKGRGKREIPEKTRRPAASSGTIPTCENPDHESADELLLIAPLRGSADPRVTCWIRNVVCHATLKKAIWGTSTSDVTVKMSDWPRLAFSRRVF</sequence>
<evidence type="ECO:0000256" key="1">
    <source>
        <dbReference type="SAM" id="MobiDB-lite"/>
    </source>
</evidence>
<dbReference type="Proteomes" id="UP001159363">
    <property type="component" value="Chromosome 6"/>
</dbReference>
<accession>A0ABQ9H2Z0</accession>
<evidence type="ECO:0000313" key="3">
    <source>
        <dbReference type="Proteomes" id="UP001159363"/>
    </source>
</evidence>
<feature type="compositionally biased region" description="Basic and acidic residues" evidence="1">
    <location>
        <begin position="1"/>
        <end position="14"/>
    </location>
</feature>
<dbReference type="EMBL" id="JARBHB010000007">
    <property type="protein sequence ID" value="KAJ8878658.1"/>
    <property type="molecule type" value="Genomic_DNA"/>
</dbReference>
<organism evidence="2 3">
    <name type="scientific">Dryococelus australis</name>
    <dbReference type="NCBI Taxonomy" id="614101"/>
    <lineage>
        <taxon>Eukaryota</taxon>
        <taxon>Metazoa</taxon>
        <taxon>Ecdysozoa</taxon>
        <taxon>Arthropoda</taxon>
        <taxon>Hexapoda</taxon>
        <taxon>Insecta</taxon>
        <taxon>Pterygota</taxon>
        <taxon>Neoptera</taxon>
        <taxon>Polyneoptera</taxon>
        <taxon>Phasmatodea</taxon>
        <taxon>Verophasmatodea</taxon>
        <taxon>Anareolatae</taxon>
        <taxon>Phasmatidae</taxon>
        <taxon>Eurycanthinae</taxon>
        <taxon>Dryococelus</taxon>
    </lineage>
</organism>
<proteinExistence type="predicted"/>
<gene>
    <name evidence="2" type="ORF">PR048_019241</name>
</gene>
<reference evidence="2 3" key="1">
    <citation type="submission" date="2023-02" db="EMBL/GenBank/DDBJ databases">
        <title>LHISI_Scaffold_Assembly.</title>
        <authorList>
            <person name="Stuart O.P."/>
            <person name="Cleave R."/>
            <person name="Magrath M.J.L."/>
            <person name="Mikheyev A.S."/>
        </authorList>
    </citation>
    <scope>NUCLEOTIDE SEQUENCE [LARGE SCALE GENOMIC DNA]</scope>
    <source>
        <strain evidence="2">Daus_M_001</strain>
        <tissue evidence="2">Leg muscle</tissue>
    </source>
</reference>
<name>A0ABQ9H2Z0_9NEOP</name>
<protein>
    <submittedName>
        <fullName evidence="2">Uncharacterized protein</fullName>
    </submittedName>
</protein>